<proteinExistence type="inferred from homology"/>
<evidence type="ECO:0000256" key="3">
    <source>
        <dbReference type="ARBA" id="ARBA00005336"/>
    </source>
</evidence>
<dbReference type="GO" id="GO:0008422">
    <property type="term" value="F:beta-glucosidase activity"/>
    <property type="evidence" value="ECO:0007669"/>
    <property type="project" value="UniProtKB-EC"/>
</dbReference>
<dbReference type="FunFam" id="3.20.20.300:FF:000005">
    <property type="entry name" value="Periplasmic beta-glucosidase"/>
    <property type="match status" value="1"/>
</dbReference>
<keyword evidence="7 10" id="KW-0378">Hydrolase</keyword>
<dbReference type="InterPro" id="IPR002772">
    <property type="entry name" value="Glyco_hydro_3_C"/>
</dbReference>
<dbReference type="Pfam" id="PF01915">
    <property type="entry name" value="Glyco_hydro_3_C"/>
    <property type="match status" value="1"/>
</dbReference>
<evidence type="ECO:0000256" key="8">
    <source>
        <dbReference type="ARBA" id="ARBA00023295"/>
    </source>
</evidence>
<dbReference type="Gene3D" id="3.40.50.1700">
    <property type="entry name" value="Glycoside hydrolase family 3 C-terminal domain"/>
    <property type="match status" value="1"/>
</dbReference>
<sequence length="775" mass="85125">MKNKFFILLAFTGCCIAILTACAQQKNIQSRPQNKMDVFISDLMSKMTIEEKIGQLNLLTGGEAITGTTGNSDLENKVKRGEVGGFFSLTTPARIRKVQELAVNNTRLKIPLIFGLDVIHGYKTTFPIPLGLSATWDMPLIEKTARIAAEEASADGINWTFSPMVDISRDPRWGRVSEGNGEDPFLGAEIAKAMVKGYQGDDLAKYNTLMACVKHFALYGAGEAGRDYNTVDMSKVRMYNEFMPPYKAAIEAGAGSVMTSFNEIDGVPASANQWLLTDLLRKDWKFDGLVVTDYTAINEMIDHGIGNLQEVSAKAVKAGVDMDMVGEGFLTTLKKSLDEGKVSEADINRACRLILEAKYKLGLFEDPYRYCNEERAKTTIFTPENRKFAREVAAKSFVLLKNAPTAGHTNAVLPLKRTGTIALIGPLADSRVNMPGTWSVSTDLAKAVSVKDGLQQVAGPQVKILHALGSNLIEDAAYQARATMFGREIPRDNRPKEQVLQEAIAIAKKADVIVAALGESSEMSGESSSRTDIQIPKIQRELLEELVKTGKPVVLVLFTGRPLDLSWEEKNVPAILNTWFGGTETGLAIADVLFGDVNPSGKLTATFPQNIGQIPMYYNHKNTGRPLAEGKWFTKFKSNYLDVSNEPLYPFGYGLSYTTFDIQAPVLDKTTLRSGEQINISVSVKNTGKVDGAEVVQLYIRDLVGSITRPVKELKGFQKVYLKAGETKNLTFTLSEEDLMFYNSNLDFVAEPGDFKVFVGNSSTNVKSADFKLEK</sequence>
<organism evidence="13 14">
    <name type="scientific">Pedobacter puniceum</name>
    <dbReference type="NCBI Taxonomy" id="2666136"/>
    <lineage>
        <taxon>Bacteria</taxon>
        <taxon>Pseudomonadati</taxon>
        <taxon>Bacteroidota</taxon>
        <taxon>Sphingobacteriia</taxon>
        <taxon>Sphingobacteriales</taxon>
        <taxon>Sphingobacteriaceae</taxon>
        <taxon>Pedobacter</taxon>
    </lineage>
</organism>
<evidence type="ECO:0000256" key="7">
    <source>
        <dbReference type="ARBA" id="ARBA00022801"/>
    </source>
</evidence>
<accession>A0A7K0FPN7</accession>
<dbReference type="Gene3D" id="3.20.20.300">
    <property type="entry name" value="Glycoside hydrolase, family 3, N-terminal domain"/>
    <property type="match status" value="1"/>
</dbReference>
<comment type="catalytic activity">
    <reaction evidence="1">
        <text>Hydrolysis of terminal, non-reducing beta-D-glucosyl residues with release of beta-D-glucose.</text>
        <dbReference type="EC" id="3.2.1.21"/>
    </reaction>
</comment>
<dbReference type="FunFam" id="3.40.50.1700:FF:000004">
    <property type="entry name" value="Periplasmic beta-glucosidase"/>
    <property type="match status" value="1"/>
</dbReference>
<dbReference type="PROSITE" id="PS00775">
    <property type="entry name" value="GLYCOSYL_HYDROL_F3"/>
    <property type="match status" value="1"/>
</dbReference>
<keyword evidence="14" id="KW-1185">Reference proteome</keyword>
<dbReference type="EMBL" id="WKJI01000003">
    <property type="protein sequence ID" value="MRX47939.1"/>
    <property type="molecule type" value="Genomic_DNA"/>
</dbReference>
<dbReference type="Proteomes" id="UP000462931">
    <property type="component" value="Unassembled WGS sequence"/>
</dbReference>
<dbReference type="GO" id="GO:0042597">
    <property type="term" value="C:periplasmic space"/>
    <property type="evidence" value="ECO:0007669"/>
    <property type="project" value="UniProtKB-SubCell"/>
</dbReference>
<feature type="chain" id="PRO_5029455258" description="Periplasmic beta-glucosidase" evidence="11">
    <location>
        <begin position="24"/>
        <end position="775"/>
    </location>
</feature>
<reference evidence="13 14" key="1">
    <citation type="submission" date="2019-11" db="EMBL/GenBank/DDBJ databases">
        <authorList>
            <person name="Cheng Q."/>
            <person name="Yang Z."/>
        </authorList>
    </citation>
    <scope>NUCLEOTIDE SEQUENCE [LARGE SCALE GENOMIC DNA]</scope>
    <source>
        <strain evidence="13 14">HX-22-1</strain>
    </source>
</reference>
<evidence type="ECO:0000256" key="11">
    <source>
        <dbReference type="SAM" id="SignalP"/>
    </source>
</evidence>
<evidence type="ECO:0000256" key="6">
    <source>
        <dbReference type="ARBA" id="ARBA00022764"/>
    </source>
</evidence>
<dbReference type="RefSeq" id="WP_154288047.1">
    <property type="nucleotide sequence ID" value="NZ_WKJI01000003.1"/>
</dbReference>
<dbReference type="PANTHER" id="PTHR30620:SF16">
    <property type="entry name" value="LYSOSOMAL BETA GLUCOSIDASE"/>
    <property type="match status" value="1"/>
</dbReference>
<comment type="caution">
    <text evidence="13">The sequence shown here is derived from an EMBL/GenBank/DDBJ whole genome shotgun (WGS) entry which is preliminary data.</text>
</comment>
<dbReference type="PANTHER" id="PTHR30620">
    <property type="entry name" value="PERIPLASMIC BETA-GLUCOSIDASE-RELATED"/>
    <property type="match status" value="1"/>
</dbReference>
<dbReference type="InterPro" id="IPR051915">
    <property type="entry name" value="Cellulose_Degrad_GH3"/>
</dbReference>
<evidence type="ECO:0000256" key="2">
    <source>
        <dbReference type="ARBA" id="ARBA00004418"/>
    </source>
</evidence>
<feature type="domain" description="Fibronectin type III-like" evidence="12">
    <location>
        <begin position="694"/>
        <end position="763"/>
    </location>
</feature>
<dbReference type="InterPro" id="IPR013783">
    <property type="entry name" value="Ig-like_fold"/>
</dbReference>
<dbReference type="EC" id="3.2.1.21" evidence="4"/>
<dbReference type="GO" id="GO:0009251">
    <property type="term" value="P:glucan catabolic process"/>
    <property type="evidence" value="ECO:0007669"/>
    <property type="project" value="TreeGrafter"/>
</dbReference>
<evidence type="ECO:0000313" key="13">
    <source>
        <dbReference type="EMBL" id="MRX47939.1"/>
    </source>
</evidence>
<dbReference type="InterPro" id="IPR001764">
    <property type="entry name" value="Glyco_hydro_3_N"/>
</dbReference>
<dbReference type="NCBIfam" id="NF011678">
    <property type="entry name" value="PRK15098.1"/>
    <property type="match status" value="1"/>
</dbReference>
<evidence type="ECO:0000256" key="10">
    <source>
        <dbReference type="RuleBase" id="RU361161"/>
    </source>
</evidence>
<dbReference type="AlphaFoldDB" id="A0A7K0FPN7"/>
<dbReference type="FunFam" id="2.60.40.10:FF:000495">
    <property type="entry name" value="Periplasmic beta-glucosidase"/>
    <property type="match status" value="1"/>
</dbReference>
<keyword evidence="5 11" id="KW-0732">Signal</keyword>
<dbReference type="Gene3D" id="2.60.40.10">
    <property type="entry name" value="Immunoglobulins"/>
    <property type="match status" value="1"/>
</dbReference>
<dbReference type="SUPFAM" id="SSF52279">
    <property type="entry name" value="Beta-D-glucan exohydrolase, C-terminal domain"/>
    <property type="match status" value="1"/>
</dbReference>
<gene>
    <name evidence="13" type="primary">bglX</name>
    <name evidence="13" type="ORF">GJJ64_12130</name>
</gene>
<dbReference type="InterPro" id="IPR036962">
    <property type="entry name" value="Glyco_hydro_3_N_sf"/>
</dbReference>
<dbReference type="InterPro" id="IPR036881">
    <property type="entry name" value="Glyco_hydro_3_C_sf"/>
</dbReference>
<evidence type="ECO:0000256" key="5">
    <source>
        <dbReference type="ARBA" id="ARBA00022729"/>
    </source>
</evidence>
<name>A0A7K0FPN7_9SPHI</name>
<comment type="similarity">
    <text evidence="3 10">Belongs to the glycosyl hydrolase 3 family.</text>
</comment>
<dbReference type="SUPFAM" id="SSF51445">
    <property type="entry name" value="(Trans)glycosidases"/>
    <property type="match status" value="1"/>
</dbReference>
<evidence type="ECO:0000313" key="14">
    <source>
        <dbReference type="Proteomes" id="UP000462931"/>
    </source>
</evidence>
<keyword evidence="6" id="KW-0574">Periplasm</keyword>
<dbReference type="InterPro" id="IPR026891">
    <property type="entry name" value="Fn3-like"/>
</dbReference>
<dbReference type="InterPro" id="IPR017853">
    <property type="entry name" value="GH"/>
</dbReference>
<keyword evidence="8 10" id="KW-0326">Glycosidase</keyword>
<feature type="signal peptide" evidence="11">
    <location>
        <begin position="1"/>
        <end position="23"/>
    </location>
</feature>
<evidence type="ECO:0000256" key="1">
    <source>
        <dbReference type="ARBA" id="ARBA00000448"/>
    </source>
</evidence>
<comment type="subcellular location">
    <subcellularLocation>
        <location evidence="2">Periplasm</location>
    </subcellularLocation>
</comment>
<dbReference type="SMART" id="SM01217">
    <property type="entry name" value="Fn3_like"/>
    <property type="match status" value="1"/>
</dbReference>
<dbReference type="Pfam" id="PF14310">
    <property type="entry name" value="Fn3-like"/>
    <property type="match status" value="1"/>
</dbReference>
<dbReference type="PROSITE" id="PS51257">
    <property type="entry name" value="PROKAR_LIPOPROTEIN"/>
    <property type="match status" value="1"/>
</dbReference>
<evidence type="ECO:0000256" key="4">
    <source>
        <dbReference type="ARBA" id="ARBA00012744"/>
    </source>
</evidence>
<evidence type="ECO:0000256" key="9">
    <source>
        <dbReference type="ARBA" id="ARBA00067498"/>
    </source>
</evidence>
<evidence type="ECO:0000259" key="12">
    <source>
        <dbReference type="SMART" id="SM01217"/>
    </source>
</evidence>
<dbReference type="Pfam" id="PF00933">
    <property type="entry name" value="Glyco_hydro_3"/>
    <property type="match status" value="1"/>
</dbReference>
<protein>
    <recommendedName>
        <fullName evidence="9">Periplasmic beta-glucosidase</fullName>
        <ecNumber evidence="4">3.2.1.21</ecNumber>
    </recommendedName>
</protein>
<dbReference type="PRINTS" id="PR00133">
    <property type="entry name" value="GLHYDRLASE3"/>
</dbReference>
<dbReference type="InterPro" id="IPR019800">
    <property type="entry name" value="Glyco_hydro_3_AS"/>
</dbReference>